<comment type="caution">
    <text evidence="1">The sequence shown here is derived from an EMBL/GenBank/DDBJ whole genome shotgun (WGS) entry which is preliminary data.</text>
</comment>
<name>A0ABP6MYV9_9ACTN</name>
<evidence type="ECO:0000313" key="2">
    <source>
        <dbReference type="Proteomes" id="UP001501637"/>
    </source>
</evidence>
<proteinExistence type="predicted"/>
<organism evidence="1 2">
    <name type="scientific">Streptomyces rectiviolaceus</name>
    <dbReference type="NCBI Taxonomy" id="332591"/>
    <lineage>
        <taxon>Bacteria</taxon>
        <taxon>Bacillati</taxon>
        <taxon>Actinomycetota</taxon>
        <taxon>Actinomycetes</taxon>
        <taxon>Kitasatosporales</taxon>
        <taxon>Streptomycetaceae</taxon>
        <taxon>Streptomyces</taxon>
    </lineage>
</organism>
<accession>A0ABP6MYV9</accession>
<evidence type="ECO:0008006" key="3">
    <source>
        <dbReference type="Google" id="ProtNLM"/>
    </source>
</evidence>
<dbReference type="EMBL" id="BAAAUG010000123">
    <property type="protein sequence ID" value="GAA3130836.1"/>
    <property type="molecule type" value="Genomic_DNA"/>
</dbReference>
<gene>
    <name evidence="1" type="ORF">GCM10010449_59930</name>
</gene>
<protein>
    <recommendedName>
        <fullName evidence="3">Secreted protein</fullName>
    </recommendedName>
</protein>
<dbReference type="Proteomes" id="UP001501637">
    <property type="component" value="Unassembled WGS sequence"/>
</dbReference>
<evidence type="ECO:0000313" key="1">
    <source>
        <dbReference type="EMBL" id="GAA3130836.1"/>
    </source>
</evidence>
<sequence>MRARHMAAAAAPAVPAVPATRRTTRIPPRILPRLVVLFLLPLLTTLSGTLLAPAHAHADALVQHAPVGSSLLAPPPAADEPCTSKDPAVCLIRQMSPEERERAREVRLRYHGLLDTMERVADRMHEEGRSDEEIARVLVDMRNEAKDITRAGMSPEAVQALEERNMKKYGNPLGPTADQQFAKYGSWAKVIEAATRTSAAVDQELGIPPRA</sequence>
<reference evidence="2" key="1">
    <citation type="journal article" date="2019" name="Int. J. Syst. Evol. Microbiol.">
        <title>The Global Catalogue of Microorganisms (GCM) 10K type strain sequencing project: providing services to taxonomists for standard genome sequencing and annotation.</title>
        <authorList>
            <consortium name="The Broad Institute Genomics Platform"/>
            <consortium name="The Broad Institute Genome Sequencing Center for Infectious Disease"/>
            <person name="Wu L."/>
            <person name="Ma J."/>
        </authorList>
    </citation>
    <scope>NUCLEOTIDE SEQUENCE [LARGE SCALE GENOMIC DNA]</scope>
    <source>
        <strain evidence="2">JCM 9092</strain>
    </source>
</reference>
<dbReference type="RefSeq" id="WP_344526035.1">
    <property type="nucleotide sequence ID" value="NZ_BAAAUG010000123.1"/>
</dbReference>
<keyword evidence="2" id="KW-1185">Reference proteome</keyword>